<name>A0ABS5T6F1_9GAMM</name>
<protein>
    <submittedName>
        <fullName evidence="1">Uncharacterized protein</fullName>
    </submittedName>
</protein>
<gene>
    <name evidence="1" type="ORF">HGT73_07980</name>
</gene>
<proteinExistence type="predicted"/>
<dbReference type="Proteomes" id="UP000786875">
    <property type="component" value="Unassembled WGS sequence"/>
</dbReference>
<keyword evidence="2" id="KW-1185">Reference proteome</keyword>
<comment type="caution">
    <text evidence="1">The sequence shown here is derived from an EMBL/GenBank/DDBJ whole genome shotgun (WGS) entry which is preliminary data.</text>
</comment>
<sequence length="68" mass="8094">MTTMTLSQSRWVITGYCLTLAEIKQLTQQLEMLEQVSEFRINELTRSEEYYQFKISFLLIASTEEYTD</sequence>
<dbReference type="EMBL" id="JABBFO010000006">
    <property type="protein sequence ID" value="MBT0727323.1"/>
    <property type="molecule type" value="Genomic_DNA"/>
</dbReference>
<reference evidence="1 2" key="1">
    <citation type="submission" date="2020-04" db="EMBL/GenBank/DDBJ databases">
        <title>Genome sequencing of Rosenbergiella species.</title>
        <authorList>
            <person name="Alvarez-Perez S."/>
            <person name="Lievens B."/>
        </authorList>
    </citation>
    <scope>NUCLEOTIDE SEQUENCE [LARGE SCALE GENOMIC DNA]</scope>
    <source>
        <strain evidence="1 2">CdVSA20.1</strain>
    </source>
</reference>
<organism evidence="1 2">
    <name type="scientific">Rosenbergiella australiborealis</name>
    <dbReference type="NCBI Taxonomy" id="1544696"/>
    <lineage>
        <taxon>Bacteria</taxon>
        <taxon>Pseudomonadati</taxon>
        <taxon>Pseudomonadota</taxon>
        <taxon>Gammaproteobacteria</taxon>
        <taxon>Enterobacterales</taxon>
        <taxon>Erwiniaceae</taxon>
        <taxon>Rosenbergiella</taxon>
    </lineage>
</organism>
<evidence type="ECO:0000313" key="1">
    <source>
        <dbReference type="EMBL" id="MBT0727323.1"/>
    </source>
</evidence>
<evidence type="ECO:0000313" key="2">
    <source>
        <dbReference type="Proteomes" id="UP000786875"/>
    </source>
</evidence>
<accession>A0ABS5T6F1</accession>